<dbReference type="SUPFAM" id="SSF49503">
    <property type="entry name" value="Cupredoxins"/>
    <property type="match status" value="2"/>
</dbReference>
<evidence type="ECO:0000256" key="4">
    <source>
        <dbReference type="SAM" id="SignalP"/>
    </source>
</evidence>
<evidence type="ECO:0000313" key="7">
    <source>
        <dbReference type="Proteomes" id="UP001597478"/>
    </source>
</evidence>
<dbReference type="InterPro" id="IPR000923">
    <property type="entry name" value="BlueCu_1"/>
</dbReference>
<feature type="chain" id="PRO_5047423657" evidence="4">
    <location>
        <begin position="21"/>
        <end position="918"/>
    </location>
</feature>
<evidence type="ECO:0000259" key="5">
    <source>
        <dbReference type="Pfam" id="PF00127"/>
    </source>
</evidence>
<organism evidence="6 7">
    <name type="scientific">Prauserella oleivorans</name>
    <dbReference type="NCBI Taxonomy" id="1478153"/>
    <lineage>
        <taxon>Bacteria</taxon>
        <taxon>Bacillati</taxon>
        <taxon>Actinomycetota</taxon>
        <taxon>Actinomycetes</taxon>
        <taxon>Pseudonocardiales</taxon>
        <taxon>Pseudonocardiaceae</taxon>
        <taxon>Prauserella</taxon>
    </lineage>
</organism>
<name>A0ABW5WBA4_9PSEU</name>
<dbReference type="PANTHER" id="PTHR47197">
    <property type="entry name" value="PROTEIN NIRF"/>
    <property type="match status" value="1"/>
</dbReference>
<dbReference type="InterPro" id="IPR051200">
    <property type="entry name" value="Host-pathogen_enzymatic-act"/>
</dbReference>
<protein>
    <submittedName>
        <fullName evidence="6">Plastocyanin/azurin family copper-binding protein</fullName>
    </submittedName>
</protein>
<reference evidence="7" key="1">
    <citation type="journal article" date="2019" name="Int. J. Syst. Evol. Microbiol.">
        <title>The Global Catalogue of Microorganisms (GCM) 10K type strain sequencing project: providing services to taxonomists for standard genome sequencing and annotation.</title>
        <authorList>
            <consortium name="The Broad Institute Genomics Platform"/>
            <consortium name="The Broad Institute Genome Sequencing Center for Infectious Disease"/>
            <person name="Wu L."/>
            <person name="Ma J."/>
        </authorList>
    </citation>
    <scope>NUCLEOTIDE SEQUENCE [LARGE SCALE GENOMIC DNA]</scope>
    <source>
        <strain evidence="7">IBRC-M 10906</strain>
    </source>
</reference>
<gene>
    <name evidence="6" type="ORF">ACFS2C_13320</name>
</gene>
<dbReference type="Proteomes" id="UP001597478">
    <property type="component" value="Unassembled WGS sequence"/>
</dbReference>
<evidence type="ECO:0000256" key="3">
    <source>
        <dbReference type="SAM" id="MobiDB-lite"/>
    </source>
</evidence>
<feature type="compositionally biased region" description="Low complexity" evidence="3">
    <location>
        <begin position="129"/>
        <end position="164"/>
    </location>
</feature>
<feature type="region of interest" description="Disordered" evidence="3">
    <location>
        <begin position="103"/>
        <end position="184"/>
    </location>
</feature>
<dbReference type="SUPFAM" id="SSF50974">
    <property type="entry name" value="Nitrous oxide reductase, N-terminal domain"/>
    <property type="match status" value="1"/>
</dbReference>
<keyword evidence="4" id="KW-0732">Signal</keyword>
<evidence type="ECO:0000313" key="6">
    <source>
        <dbReference type="EMBL" id="MFD2800377.1"/>
    </source>
</evidence>
<dbReference type="InterPro" id="IPR011045">
    <property type="entry name" value="N2O_reductase_N"/>
</dbReference>
<comment type="caution">
    <text evidence="6">The sequence shown here is derived from an EMBL/GenBank/DDBJ whole genome shotgun (WGS) entry which is preliminary data.</text>
</comment>
<dbReference type="Gene3D" id="2.60.40.420">
    <property type="entry name" value="Cupredoxins - blue copper proteins"/>
    <property type="match status" value="2"/>
</dbReference>
<dbReference type="Gene3D" id="2.130.10.10">
    <property type="entry name" value="YVTN repeat-like/Quinoprotein amine dehydrogenase"/>
    <property type="match status" value="2"/>
</dbReference>
<dbReference type="InterPro" id="IPR015943">
    <property type="entry name" value="WD40/YVTN_repeat-like_dom_sf"/>
</dbReference>
<dbReference type="PANTHER" id="PTHR47197:SF3">
    <property type="entry name" value="DIHYDRO-HEME D1 DEHYDROGENASE"/>
    <property type="match status" value="1"/>
</dbReference>
<dbReference type="InterPro" id="IPR008972">
    <property type="entry name" value="Cupredoxin"/>
</dbReference>
<proteinExistence type="predicted"/>
<dbReference type="Pfam" id="PF00127">
    <property type="entry name" value="Copper-bind"/>
    <property type="match status" value="1"/>
</dbReference>
<feature type="domain" description="Blue (type 1) copper" evidence="5">
    <location>
        <begin position="23"/>
        <end position="104"/>
    </location>
</feature>
<accession>A0ABW5WBA4</accession>
<sequence>MTVLALAGMGVVFAGPTASAATHTVQQRNFQFVPGTLDIAAGDTVTWTNDETDGSVHSVVQSGGSEINSPDIPAGGRFSHTFNSEGTYNLTCRFHPDMFMTVNVGGGGGNPPPPTTTQPTTTPPPTTTAPPSSTTTPPSSTTSESPSETPTETSTSAPTGTQTSEPSSTPGPGGLPIGVGPVPVSFDLTDDQGSWFDTNLNLFGTKSLAVAELPRVNLGKILDQVGSLDLGNLPLLGSGLLGGSGAGNLLNADLPGLDGLLPGGAGELGKLGVDPSQLLNANALRSAINQVLPAGDPRAEEANNLIDRLLEQIGSLPANVPISLEDLPAGVDLQGLLQNLTQWATNDISLPVTVNFNVGQPSAESAHTATGLIWPEGAKGFPFDQGGAWVGTQSVQLTEPGLYAFACKIHPYMLGAIVVDDPLTPGLDFGKKLRVNSRNLSVPSNSDIVMQLVQKFFNITSPNNWQRYSATEEVMWNPSYPPAPILTYDEEGKPELIPLLDLYLKDKFGTPKMLEPANKKPAVPGVGEVWIDAQMEKTKNKTKSGTATRVNVETWEVERKVALPEVNMNNPHNMWTDKDEKYIYQTEWFDDEIDVFERETGKFVRQLQVGPDPSHVMTRTDTDQLHIALNGGGAVMEVAPGATKIDRRLAVQQPGEKIAHPHAHWMTGDAKKMVTPNVNTYNATVVDIPSGGIKHEQTGELPIATGMTPDGKKAYQADFLGATVSCISLEEDACLDNGSPTHYKAIDLWEHYDPVAGPKGDFGGLPIQLPVAPDNSALLVANTLTSNITVIDPKTDEVVKYLPCDAGCHGINFGAKKGGGYYAYVSSKFSNAVSVVDADPNGDGNPSDAAVVGRFLLEATENTETDDEIVDYHGMGGQGVLPIPLVYEGWVQNVPDNATNAQLTCRQRNPVHYATECS</sequence>
<dbReference type="RefSeq" id="WP_377393951.1">
    <property type="nucleotide sequence ID" value="NZ_JBHSAN010000047.1"/>
</dbReference>
<evidence type="ECO:0000256" key="1">
    <source>
        <dbReference type="ARBA" id="ARBA00022723"/>
    </source>
</evidence>
<feature type="compositionally biased region" description="Pro residues" evidence="3">
    <location>
        <begin position="110"/>
        <end position="128"/>
    </location>
</feature>
<keyword evidence="1" id="KW-0479">Metal-binding</keyword>
<keyword evidence="7" id="KW-1185">Reference proteome</keyword>
<feature type="signal peptide" evidence="4">
    <location>
        <begin position="1"/>
        <end position="20"/>
    </location>
</feature>
<evidence type="ECO:0000256" key="2">
    <source>
        <dbReference type="ARBA" id="ARBA00023008"/>
    </source>
</evidence>
<dbReference type="EMBL" id="JBHUOF010000015">
    <property type="protein sequence ID" value="MFD2800377.1"/>
    <property type="molecule type" value="Genomic_DNA"/>
</dbReference>
<keyword evidence="2" id="KW-0186">Copper</keyword>